<keyword evidence="4" id="KW-1185">Reference proteome</keyword>
<dbReference type="RefSeq" id="WP_193930465.1">
    <property type="nucleotide sequence ID" value="NZ_JADEYC010000046.1"/>
</dbReference>
<feature type="domain" description="DNA ligase D 3'-phosphoesterase" evidence="2">
    <location>
        <begin position="39"/>
        <end position="150"/>
    </location>
</feature>
<dbReference type="NCBIfam" id="TIGR02777">
    <property type="entry name" value="LigD_PE_dom"/>
    <property type="match status" value="1"/>
</dbReference>
<dbReference type="Pfam" id="PF13298">
    <property type="entry name" value="LigD_N"/>
    <property type="match status" value="1"/>
</dbReference>
<gene>
    <name evidence="3" type="ORF">IQ251_19265</name>
</gene>
<dbReference type="GO" id="GO:0016874">
    <property type="term" value="F:ligase activity"/>
    <property type="evidence" value="ECO:0007669"/>
    <property type="project" value="UniProtKB-KW"/>
</dbReference>
<reference evidence="3" key="1">
    <citation type="submission" date="2020-10" db="EMBL/GenBank/DDBJ databases">
        <title>Diversity and distribution of actinomycetes associated with coral in the coast of Hainan.</title>
        <authorList>
            <person name="Li F."/>
        </authorList>
    </citation>
    <scope>NUCLEOTIDE SEQUENCE</scope>
    <source>
        <strain evidence="3">HNM0983</strain>
    </source>
</reference>
<dbReference type="Proteomes" id="UP000598360">
    <property type="component" value="Unassembled WGS sequence"/>
</dbReference>
<feature type="region of interest" description="Disordered" evidence="1">
    <location>
        <begin position="1"/>
        <end position="35"/>
    </location>
</feature>
<keyword evidence="3" id="KW-0436">Ligase</keyword>
<sequence length="198" mass="21685">MTDDGLATYRARRDTATSGEPSGARSGANGGPHPRFVVQRHEASSLHYDFRLEADGVLKSWAVPKGPSLDPHDKRLATQTEDHPVDYADFEGEIPEGYGAGTVVVWDTGTYRNLTEHRGAPVPVPDALDRGHVKVELRGSKLHGAFALTRTRMDGRAEWLLVKVDDAEVDRRHDPVREDPESVLSGRTNAELRSGGGR</sequence>
<dbReference type="EMBL" id="JADEYC010000046">
    <property type="protein sequence ID" value="MBE9376594.1"/>
    <property type="molecule type" value="Genomic_DNA"/>
</dbReference>
<organism evidence="3 4">
    <name type="scientific">Saccharopolyspora montiporae</name>
    <dbReference type="NCBI Taxonomy" id="2781240"/>
    <lineage>
        <taxon>Bacteria</taxon>
        <taxon>Bacillati</taxon>
        <taxon>Actinomycetota</taxon>
        <taxon>Actinomycetes</taxon>
        <taxon>Pseudonocardiales</taxon>
        <taxon>Pseudonocardiaceae</taxon>
        <taxon>Saccharopolyspora</taxon>
    </lineage>
</organism>
<feature type="region of interest" description="Disordered" evidence="1">
    <location>
        <begin position="172"/>
        <end position="198"/>
    </location>
</feature>
<evidence type="ECO:0000259" key="2">
    <source>
        <dbReference type="Pfam" id="PF13298"/>
    </source>
</evidence>
<name>A0A929BB28_9PSEU</name>
<evidence type="ECO:0000256" key="1">
    <source>
        <dbReference type="SAM" id="MobiDB-lite"/>
    </source>
</evidence>
<dbReference type="PANTHER" id="PTHR39465:SF1">
    <property type="entry name" value="DNA LIGASE D 3'-PHOSPHOESTERASE DOMAIN-CONTAINING PROTEIN"/>
    <property type="match status" value="1"/>
</dbReference>
<proteinExistence type="predicted"/>
<evidence type="ECO:0000313" key="3">
    <source>
        <dbReference type="EMBL" id="MBE9376594.1"/>
    </source>
</evidence>
<evidence type="ECO:0000313" key="4">
    <source>
        <dbReference type="Proteomes" id="UP000598360"/>
    </source>
</evidence>
<dbReference type="InterPro" id="IPR014144">
    <property type="entry name" value="LigD_PE_domain"/>
</dbReference>
<dbReference type="PANTHER" id="PTHR39465">
    <property type="entry name" value="DNA LIGASE D, 3'-PHOSPHOESTERASE DOMAIN"/>
    <property type="match status" value="1"/>
</dbReference>
<dbReference type="AlphaFoldDB" id="A0A929BB28"/>
<protein>
    <submittedName>
        <fullName evidence="3">DNA ligase</fullName>
    </submittedName>
</protein>
<accession>A0A929BB28</accession>
<comment type="caution">
    <text evidence="3">The sequence shown here is derived from an EMBL/GenBank/DDBJ whole genome shotgun (WGS) entry which is preliminary data.</text>
</comment>